<keyword evidence="1 2" id="KW-0456">Lyase</keyword>
<dbReference type="GO" id="GO:0008124">
    <property type="term" value="F:4-alpha-hydroxytetrahydrobiopterin dehydratase activity"/>
    <property type="evidence" value="ECO:0007669"/>
    <property type="project" value="UniProtKB-EC"/>
</dbReference>
<evidence type="ECO:0000313" key="2">
    <source>
        <dbReference type="EMBL" id="QYC10168.1"/>
    </source>
</evidence>
<dbReference type="Proteomes" id="UP000824334">
    <property type="component" value="Chromosome"/>
</dbReference>
<dbReference type="GeneID" id="94376923"/>
<keyword evidence="3" id="KW-1185">Reference proteome</keyword>
<comment type="catalytic activity">
    <reaction evidence="1">
        <text>(4aS,6R)-4a-hydroxy-L-erythro-5,6,7,8-tetrahydrobiopterin = (6R)-L-erythro-6,7-dihydrobiopterin + H2O</text>
        <dbReference type="Rhea" id="RHEA:11920"/>
        <dbReference type="ChEBI" id="CHEBI:15377"/>
        <dbReference type="ChEBI" id="CHEBI:15642"/>
        <dbReference type="ChEBI" id="CHEBI:43120"/>
        <dbReference type="EC" id="4.2.1.96"/>
    </reaction>
</comment>
<sequence>MTDARLDVAEALKALPAWTAADGDRPAITRSLRFADFNAAFGFMTRVALLADKMDHHPEWSNVYDRVEILLTTHDADGVTEKDVALARFIDEAAASLGAKA</sequence>
<proteinExistence type="inferred from homology"/>
<dbReference type="Pfam" id="PF01329">
    <property type="entry name" value="Pterin_4a"/>
    <property type="match status" value="1"/>
</dbReference>
<dbReference type="CDD" id="cd00914">
    <property type="entry name" value="PCD_DCoH_subfamily_b"/>
    <property type="match status" value="1"/>
</dbReference>
<dbReference type="InterPro" id="IPR001533">
    <property type="entry name" value="Pterin_deHydtase"/>
</dbReference>
<accession>A0ABX8TJA2</accession>
<name>A0ABX8TJA2_9CAUL</name>
<dbReference type="PANTHER" id="PTHR12599:SF0">
    <property type="entry name" value="PTERIN-4-ALPHA-CARBINOLAMINE DEHYDRATASE"/>
    <property type="match status" value="1"/>
</dbReference>
<evidence type="ECO:0000256" key="1">
    <source>
        <dbReference type="HAMAP-Rule" id="MF_00434"/>
    </source>
</evidence>
<dbReference type="RefSeq" id="WP_219353001.1">
    <property type="nucleotide sequence ID" value="NZ_CP080034.1"/>
</dbReference>
<dbReference type="NCBIfam" id="NF002017">
    <property type="entry name" value="PRK00823.1-2"/>
    <property type="match status" value="1"/>
</dbReference>
<dbReference type="NCBIfam" id="NF002020">
    <property type="entry name" value="PRK00823.1-5"/>
    <property type="match status" value="1"/>
</dbReference>
<reference evidence="2 3" key="1">
    <citation type="submission" date="2021-07" db="EMBL/GenBank/DDBJ databases">
        <title>Isolation and characterization of bacteria from a gold mining with a capacity of golden bioaccumulation.</title>
        <authorList>
            <person name="Yang X.J."/>
        </authorList>
    </citation>
    <scope>NUCLEOTIDE SEQUENCE [LARGE SCALE GENOMIC DNA]</scope>
    <source>
        <strain evidence="2 3">Au29</strain>
    </source>
</reference>
<dbReference type="EC" id="4.2.1.96" evidence="1"/>
<dbReference type="EMBL" id="CP080034">
    <property type="protein sequence ID" value="QYC10168.1"/>
    <property type="molecule type" value="Genomic_DNA"/>
</dbReference>
<dbReference type="HAMAP" id="MF_00434">
    <property type="entry name" value="Pterin_4_alpha"/>
    <property type="match status" value="1"/>
</dbReference>
<protein>
    <recommendedName>
        <fullName evidence="1">Putative pterin-4-alpha-carbinolamine dehydratase</fullName>
        <shortName evidence="1">PHS</shortName>
        <ecNumber evidence="1">4.2.1.96</ecNumber>
    </recommendedName>
    <alternativeName>
        <fullName evidence="1">4-alpha-hydroxy-tetrahydropterin dehydratase</fullName>
    </alternativeName>
    <alternativeName>
        <fullName evidence="1">Pterin carbinolamine dehydratase</fullName>
        <shortName evidence="1">PCD</shortName>
    </alternativeName>
</protein>
<comment type="similarity">
    <text evidence="1">Belongs to the pterin-4-alpha-carbinolamine dehydratase family.</text>
</comment>
<gene>
    <name evidence="2" type="ORF">KWG56_16655</name>
</gene>
<dbReference type="NCBIfam" id="NF002018">
    <property type="entry name" value="PRK00823.1-3"/>
    <property type="match status" value="1"/>
</dbReference>
<organism evidence="2 3">
    <name type="scientific">Brevundimonas nasdae</name>
    <dbReference type="NCBI Taxonomy" id="172043"/>
    <lineage>
        <taxon>Bacteria</taxon>
        <taxon>Pseudomonadati</taxon>
        <taxon>Pseudomonadota</taxon>
        <taxon>Alphaproteobacteria</taxon>
        <taxon>Caulobacterales</taxon>
        <taxon>Caulobacteraceae</taxon>
        <taxon>Brevundimonas</taxon>
    </lineage>
</organism>
<evidence type="ECO:0000313" key="3">
    <source>
        <dbReference type="Proteomes" id="UP000824334"/>
    </source>
</evidence>
<dbReference type="PANTHER" id="PTHR12599">
    <property type="entry name" value="PTERIN-4-ALPHA-CARBINOLAMINE DEHYDRATASE"/>
    <property type="match status" value="1"/>
</dbReference>